<reference evidence="1 2" key="1">
    <citation type="submission" date="2020-07" db="EMBL/GenBank/DDBJ databases">
        <title>Metarhizium humberi genome.</title>
        <authorList>
            <person name="Lysoe E."/>
        </authorList>
    </citation>
    <scope>NUCLEOTIDE SEQUENCE [LARGE SCALE GENOMIC DNA]</scope>
    <source>
        <strain evidence="1 2">ESALQ1638</strain>
    </source>
</reference>
<organism evidence="1 2">
    <name type="scientific">Metarhizium humberi</name>
    <dbReference type="NCBI Taxonomy" id="2596975"/>
    <lineage>
        <taxon>Eukaryota</taxon>
        <taxon>Fungi</taxon>
        <taxon>Dikarya</taxon>
        <taxon>Ascomycota</taxon>
        <taxon>Pezizomycotina</taxon>
        <taxon>Sordariomycetes</taxon>
        <taxon>Hypocreomycetidae</taxon>
        <taxon>Hypocreales</taxon>
        <taxon>Clavicipitaceae</taxon>
        <taxon>Metarhizium</taxon>
    </lineage>
</organism>
<keyword evidence="2" id="KW-1185">Reference proteome</keyword>
<evidence type="ECO:0000313" key="1">
    <source>
        <dbReference type="EMBL" id="KAH0592027.1"/>
    </source>
</evidence>
<protein>
    <submittedName>
        <fullName evidence="1">Uncharacterized protein</fullName>
    </submittedName>
</protein>
<name>A0A9P8M1P3_9HYPO</name>
<dbReference type="AlphaFoldDB" id="A0A9P8M1P3"/>
<gene>
    <name evidence="1" type="ORF">MHUMG1_10238</name>
</gene>
<accession>A0A9P8M1P3</accession>
<proteinExistence type="predicted"/>
<sequence length="409" mass="46136">MAMPYPEGEVFFKRSKLKIPQSKQPDAWSFNANNMKDFASHILVEYIYNRPGMVSGTRVSQCTAEIGDWKAYYPDCINAMFSSTLENAPEKHNGSPGIPMNRRIELGPCRDAKEYRDNSSGGPDKVCIVPVPVQRKDKYMFIDLVVPLRAIYLPLAHQVSDLDPDLCTYVMIDFRFRKGVEMMFADGIMGTEDSTAATVSFIMGSGRPSHIDPISQTHPQHRKQRFSYKEGLGMHQDRTLGIDLTGVYNLLILPRQLRSPDKGLYKPKDPKDTLIRNYPKGFTNTTLYDCPRERRAFQPLDYAEVISDHFGVDVTWQPYEYKEETKSMIQDIFQIGVETGLSFIPVIGPLMSAGFSIGMEAINNPEAFKMDNILDLGEDVIKEVAETAAEVAKNLPKGKKGKKVIKLLV</sequence>
<dbReference type="Proteomes" id="UP000764110">
    <property type="component" value="Unassembled WGS sequence"/>
</dbReference>
<comment type="caution">
    <text evidence="1">The sequence shown here is derived from an EMBL/GenBank/DDBJ whole genome shotgun (WGS) entry which is preliminary data.</text>
</comment>
<evidence type="ECO:0000313" key="2">
    <source>
        <dbReference type="Proteomes" id="UP000764110"/>
    </source>
</evidence>
<dbReference type="EMBL" id="JACEFI010000039">
    <property type="protein sequence ID" value="KAH0592027.1"/>
    <property type="molecule type" value="Genomic_DNA"/>
</dbReference>